<accession>A0ABQ9H078</accession>
<evidence type="ECO:0000313" key="2">
    <source>
        <dbReference type="EMBL" id="KAJ8877670.1"/>
    </source>
</evidence>
<organism evidence="2 3">
    <name type="scientific">Dryococelus australis</name>
    <dbReference type="NCBI Taxonomy" id="614101"/>
    <lineage>
        <taxon>Eukaryota</taxon>
        <taxon>Metazoa</taxon>
        <taxon>Ecdysozoa</taxon>
        <taxon>Arthropoda</taxon>
        <taxon>Hexapoda</taxon>
        <taxon>Insecta</taxon>
        <taxon>Pterygota</taxon>
        <taxon>Neoptera</taxon>
        <taxon>Polyneoptera</taxon>
        <taxon>Phasmatodea</taxon>
        <taxon>Verophasmatodea</taxon>
        <taxon>Anareolatae</taxon>
        <taxon>Phasmatidae</taxon>
        <taxon>Eurycanthinae</taxon>
        <taxon>Dryococelus</taxon>
    </lineage>
</organism>
<sequence length="82" mass="9389">MEDRETVSETSPIRLEGEDSRNEHEHDHTDEAVCHRPRSIPTDEQKEKAQSCEKSLLSILKEKKAEDIDEEQILSIIFGASI</sequence>
<comment type="caution">
    <text evidence="2">The sequence shown here is derived from an EMBL/GenBank/DDBJ whole genome shotgun (WGS) entry which is preliminary data.</text>
</comment>
<reference evidence="2 3" key="1">
    <citation type="submission" date="2023-02" db="EMBL/GenBank/DDBJ databases">
        <title>LHISI_Scaffold_Assembly.</title>
        <authorList>
            <person name="Stuart O.P."/>
            <person name="Cleave R."/>
            <person name="Magrath M.J.L."/>
            <person name="Mikheyev A.S."/>
        </authorList>
    </citation>
    <scope>NUCLEOTIDE SEQUENCE [LARGE SCALE GENOMIC DNA]</scope>
    <source>
        <strain evidence="2">Daus_M_001</strain>
        <tissue evidence="2">Leg muscle</tissue>
    </source>
</reference>
<feature type="region of interest" description="Disordered" evidence="1">
    <location>
        <begin position="1"/>
        <end position="49"/>
    </location>
</feature>
<proteinExistence type="predicted"/>
<feature type="compositionally biased region" description="Basic and acidic residues" evidence="1">
    <location>
        <begin position="15"/>
        <end position="34"/>
    </location>
</feature>
<dbReference type="Proteomes" id="UP001159363">
    <property type="component" value="Chromosome 7"/>
</dbReference>
<keyword evidence="3" id="KW-1185">Reference proteome</keyword>
<dbReference type="EMBL" id="JARBHB010000008">
    <property type="protein sequence ID" value="KAJ8877670.1"/>
    <property type="molecule type" value="Genomic_DNA"/>
</dbReference>
<gene>
    <name evidence="2" type="ORF">PR048_022125</name>
</gene>
<name>A0ABQ9H078_9NEOP</name>
<evidence type="ECO:0000256" key="1">
    <source>
        <dbReference type="SAM" id="MobiDB-lite"/>
    </source>
</evidence>
<evidence type="ECO:0000313" key="3">
    <source>
        <dbReference type="Proteomes" id="UP001159363"/>
    </source>
</evidence>
<protein>
    <submittedName>
        <fullName evidence="2">Uncharacterized protein</fullName>
    </submittedName>
</protein>